<keyword evidence="1 3" id="KW-0378">Hydrolase</keyword>
<dbReference type="Gene3D" id="3.40.50.1820">
    <property type="entry name" value="alpha/beta hydrolase"/>
    <property type="match status" value="1"/>
</dbReference>
<dbReference type="Pfam" id="PF00561">
    <property type="entry name" value="Abhydrolase_1"/>
    <property type="match status" value="1"/>
</dbReference>
<dbReference type="GO" id="GO:0016787">
    <property type="term" value="F:hydrolase activity"/>
    <property type="evidence" value="ECO:0007669"/>
    <property type="project" value="UniProtKB-KW"/>
</dbReference>
<dbReference type="AlphaFoldDB" id="A0AAU7Z6E0"/>
<dbReference type="PRINTS" id="PR00412">
    <property type="entry name" value="EPOXHYDRLASE"/>
</dbReference>
<dbReference type="InterPro" id="IPR000639">
    <property type="entry name" value="Epox_hydrolase-like"/>
</dbReference>
<evidence type="ECO:0000313" key="3">
    <source>
        <dbReference type="EMBL" id="XCB24312.1"/>
    </source>
</evidence>
<name>A0AAU7Z6E0_9BACT</name>
<evidence type="ECO:0000256" key="1">
    <source>
        <dbReference type="ARBA" id="ARBA00022801"/>
    </source>
</evidence>
<reference evidence="3" key="2">
    <citation type="journal article" date="2024" name="Environ. Microbiol.">
        <title>Genome analysis and description of Tunturibacter gen. nov. expands the diversity of Terriglobia in tundra soils.</title>
        <authorList>
            <person name="Messyasz A."/>
            <person name="Mannisto M.K."/>
            <person name="Kerkhof L.J."/>
            <person name="Haggblom M.M."/>
        </authorList>
    </citation>
    <scope>NUCLEOTIDE SEQUENCE</scope>
    <source>
        <strain evidence="3">M8UP39</strain>
    </source>
</reference>
<dbReference type="RefSeq" id="WP_353073641.1">
    <property type="nucleotide sequence ID" value="NZ_CP132938.1"/>
</dbReference>
<protein>
    <submittedName>
        <fullName evidence="3">Alpha/beta hydrolase</fullName>
    </submittedName>
</protein>
<reference evidence="3" key="1">
    <citation type="submission" date="2023-08" db="EMBL/GenBank/DDBJ databases">
        <authorList>
            <person name="Messyasz A."/>
            <person name="Mannisto M.K."/>
            <person name="Kerkhof L.J."/>
            <person name="Haggblom M."/>
        </authorList>
    </citation>
    <scope>NUCLEOTIDE SEQUENCE</scope>
    <source>
        <strain evidence="3">M8UP39</strain>
    </source>
</reference>
<dbReference type="InterPro" id="IPR000073">
    <property type="entry name" value="AB_hydrolase_1"/>
</dbReference>
<sequence>MTTTRQQIAGFRSESATVNGVSLHYWVGGDPNGPPVLLWHGFLGTAYSWHKLMPLLADAGYSVLVPDMRGYGDSDKPAGDAGYDGAALAEEFRSLVGQIGFGVGRPLTLLAHDMGAPPALLWAAKYPDEIAVLLYIEAPVMLQSILEKIITFTPGAMVKGSMWWWVLPLAPGVPEALLVGKEREFLNWFYLGDAVVKHEAIPPETVDEYLRTFAGVEGVLGALGVYRTVFTTMTQTLPLTRNKVQLPVVAIGGEKGLGARVGQSVAMVAANLKSVVLPDCGHFVPEERPEAVLEQLDRVNIQRKL</sequence>
<dbReference type="SUPFAM" id="SSF53474">
    <property type="entry name" value="alpha/beta-Hydrolases"/>
    <property type="match status" value="1"/>
</dbReference>
<evidence type="ECO:0000259" key="2">
    <source>
        <dbReference type="Pfam" id="PF00561"/>
    </source>
</evidence>
<dbReference type="EMBL" id="CP132938">
    <property type="protein sequence ID" value="XCB24312.1"/>
    <property type="molecule type" value="Genomic_DNA"/>
</dbReference>
<dbReference type="InterPro" id="IPR029058">
    <property type="entry name" value="AB_hydrolase_fold"/>
</dbReference>
<organism evidence="3">
    <name type="scientific">Tunturiibacter gelidiferens</name>
    <dbReference type="NCBI Taxonomy" id="3069689"/>
    <lineage>
        <taxon>Bacteria</taxon>
        <taxon>Pseudomonadati</taxon>
        <taxon>Acidobacteriota</taxon>
        <taxon>Terriglobia</taxon>
        <taxon>Terriglobales</taxon>
        <taxon>Acidobacteriaceae</taxon>
        <taxon>Tunturiibacter</taxon>
    </lineage>
</organism>
<feature type="domain" description="AB hydrolase-1" evidence="2">
    <location>
        <begin position="34"/>
        <end position="138"/>
    </location>
</feature>
<gene>
    <name evidence="3" type="ORF">RBB81_10390</name>
</gene>
<accession>A0AAU7Z6E0</accession>
<proteinExistence type="predicted"/>
<dbReference type="PANTHER" id="PTHR43329">
    <property type="entry name" value="EPOXIDE HYDROLASE"/>
    <property type="match status" value="1"/>
</dbReference>
<dbReference type="KEGG" id="tgi:RBB81_10390"/>
<dbReference type="PRINTS" id="PR00111">
    <property type="entry name" value="ABHYDROLASE"/>
</dbReference>